<evidence type="ECO:0008006" key="4">
    <source>
        <dbReference type="Google" id="ProtNLM"/>
    </source>
</evidence>
<protein>
    <recommendedName>
        <fullName evidence="4">Major facilitator superfamily (MFS) profile domain-containing protein</fullName>
    </recommendedName>
</protein>
<accession>A0ABU2G5Q3</accession>
<keyword evidence="1" id="KW-0472">Membrane</keyword>
<proteinExistence type="predicted"/>
<feature type="transmembrane region" description="Helical" evidence="1">
    <location>
        <begin position="46"/>
        <end position="67"/>
    </location>
</feature>
<gene>
    <name evidence="2" type="ORF">NDI79_18235</name>
</gene>
<name>A0ABU2G5Q3_9EURY</name>
<feature type="transmembrane region" description="Helical" evidence="1">
    <location>
        <begin position="12"/>
        <end position="34"/>
    </location>
</feature>
<feature type="transmembrane region" description="Helical" evidence="1">
    <location>
        <begin position="101"/>
        <end position="120"/>
    </location>
</feature>
<dbReference type="RefSeq" id="WP_310930105.1">
    <property type="nucleotide sequence ID" value="NZ_JAMQOQ010000005.1"/>
</dbReference>
<evidence type="ECO:0000313" key="3">
    <source>
        <dbReference type="Proteomes" id="UP001254813"/>
    </source>
</evidence>
<evidence type="ECO:0000313" key="2">
    <source>
        <dbReference type="EMBL" id="MDS0296118.1"/>
    </source>
</evidence>
<sequence>MSFARLIGRLGGLLAAAVGAFVAYYGLLVGSATVPRGLDALLAGELNVFVVIGLSGVVVALVGLAVAAGRGRPWAITVGTLLIAVAALGLALYALSPLVVLVAGVVGLLLFFSGASLNAARGDAT</sequence>
<organism evidence="2 3">
    <name type="scientific">Halogeometricum luteum</name>
    <dbReference type="NCBI Taxonomy" id="2950537"/>
    <lineage>
        <taxon>Archaea</taxon>
        <taxon>Methanobacteriati</taxon>
        <taxon>Methanobacteriota</taxon>
        <taxon>Stenosarchaea group</taxon>
        <taxon>Halobacteria</taxon>
        <taxon>Halobacteriales</taxon>
        <taxon>Haloferacaceae</taxon>
        <taxon>Halogeometricum</taxon>
    </lineage>
</organism>
<evidence type="ECO:0000256" key="1">
    <source>
        <dbReference type="SAM" id="Phobius"/>
    </source>
</evidence>
<dbReference type="EMBL" id="JAMQOQ010000005">
    <property type="protein sequence ID" value="MDS0296118.1"/>
    <property type="molecule type" value="Genomic_DNA"/>
</dbReference>
<dbReference type="Proteomes" id="UP001254813">
    <property type="component" value="Unassembled WGS sequence"/>
</dbReference>
<feature type="transmembrane region" description="Helical" evidence="1">
    <location>
        <begin position="74"/>
        <end position="95"/>
    </location>
</feature>
<comment type="caution">
    <text evidence="2">The sequence shown here is derived from an EMBL/GenBank/DDBJ whole genome shotgun (WGS) entry which is preliminary data.</text>
</comment>
<keyword evidence="3" id="KW-1185">Reference proteome</keyword>
<keyword evidence="1" id="KW-1133">Transmembrane helix</keyword>
<keyword evidence="1" id="KW-0812">Transmembrane</keyword>
<reference evidence="2 3" key="1">
    <citation type="submission" date="2022-06" db="EMBL/GenBank/DDBJ databases">
        <title>Halogeometricum sp. a new haloarchaeum isolate from saline soil.</title>
        <authorList>
            <person name="Strakova D."/>
            <person name="Galisteo C."/>
            <person name="Sanchez-Porro C."/>
            <person name="Ventosa A."/>
        </authorList>
    </citation>
    <scope>NUCLEOTIDE SEQUENCE [LARGE SCALE GENOMIC DNA]</scope>
    <source>
        <strain evidence="3">S3BR25-2</strain>
    </source>
</reference>